<dbReference type="PIRSF" id="PIRSF037430">
    <property type="entry name" value="RNase_U2"/>
    <property type="match status" value="1"/>
</dbReference>
<dbReference type="RefSeq" id="XP_001273331.1">
    <property type="nucleotide sequence ID" value="XM_001273330.1"/>
</dbReference>
<dbReference type="eggNOG" id="ENOG502RA0Y">
    <property type="taxonomic scope" value="Eukaryota"/>
</dbReference>
<dbReference type="InterPro" id="IPR048269">
    <property type="entry name" value="RNase_U2"/>
</dbReference>
<dbReference type="InterPro" id="IPR016191">
    <property type="entry name" value="Ribonuclease/ribotoxin"/>
</dbReference>
<dbReference type="Gene3D" id="3.10.450.30">
    <property type="entry name" value="Microbial ribonucleases"/>
    <property type="match status" value="1"/>
</dbReference>
<evidence type="ECO:0000256" key="4">
    <source>
        <dbReference type="ARBA" id="ARBA00023157"/>
    </source>
</evidence>
<dbReference type="EMBL" id="DS027051">
    <property type="protein sequence ID" value="EAW11905.1"/>
    <property type="molecule type" value="Genomic_DNA"/>
</dbReference>
<feature type="signal peptide" evidence="5">
    <location>
        <begin position="1"/>
        <end position="21"/>
    </location>
</feature>
<evidence type="ECO:0000256" key="5">
    <source>
        <dbReference type="SAM" id="SignalP"/>
    </source>
</evidence>
<keyword evidence="7" id="KW-1185">Reference proteome</keyword>
<dbReference type="SUPFAM" id="SSF53933">
    <property type="entry name" value="Microbial ribonucleases"/>
    <property type="match status" value="1"/>
</dbReference>
<accession>A1CDH8</accession>
<dbReference type="HOGENOM" id="CLU_108592_0_0_1"/>
<keyword evidence="1" id="KW-0540">Nuclease</keyword>
<dbReference type="GO" id="GO:0016787">
    <property type="term" value="F:hydrolase activity"/>
    <property type="evidence" value="ECO:0007669"/>
    <property type="project" value="UniProtKB-KW"/>
</dbReference>
<dbReference type="Proteomes" id="UP000006701">
    <property type="component" value="Unassembled WGS sequence"/>
</dbReference>
<evidence type="ECO:0000313" key="7">
    <source>
        <dbReference type="Proteomes" id="UP000006701"/>
    </source>
</evidence>
<keyword evidence="3" id="KW-0378">Hydrolase</keyword>
<reference evidence="6 7" key="1">
    <citation type="journal article" date="2008" name="PLoS Genet.">
        <title>Genomic islands in the pathogenic filamentous fungus Aspergillus fumigatus.</title>
        <authorList>
            <person name="Fedorova N.D."/>
            <person name="Khaldi N."/>
            <person name="Joardar V.S."/>
            <person name="Maiti R."/>
            <person name="Amedeo P."/>
            <person name="Anderson M.J."/>
            <person name="Crabtree J."/>
            <person name="Silva J.C."/>
            <person name="Badger J.H."/>
            <person name="Albarraq A."/>
            <person name="Angiuoli S."/>
            <person name="Bussey H."/>
            <person name="Bowyer P."/>
            <person name="Cotty P.J."/>
            <person name="Dyer P.S."/>
            <person name="Egan A."/>
            <person name="Galens K."/>
            <person name="Fraser-Liggett C.M."/>
            <person name="Haas B.J."/>
            <person name="Inman J.M."/>
            <person name="Kent R."/>
            <person name="Lemieux S."/>
            <person name="Malavazi I."/>
            <person name="Orvis J."/>
            <person name="Roemer T."/>
            <person name="Ronning C.M."/>
            <person name="Sundaram J.P."/>
            <person name="Sutton G."/>
            <person name="Turner G."/>
            <person name="Venter J.C."/>
            <person name="White O.R."/>
            <person name="Whitty B.R."/>
            <person name="Youngman P."/>
            <person name="Wolfe K.H."/>
            <person name="Goldman G.H."/>
            <person name="Wortman J.R."/>
            <person name="Jiang B."/>
            <person name="Denning D.W."/>
            <person name="Nierman W.C."/>
        </authorList>
    </citation>
    <scope>NUCLEOTIDE SEQUENCE [LARGE SCALE GENOMIC DNA]</scope>
    <source>
        <strain evidence="7">ATCC 1007 / CBS 513.65 / DSM 816 / NCTC 3887 / NRRL 1</strain>
    </source>
</reference>
<dbReference type="InterPro" id="IPR000026">
    <property type="entry name" value="N1-like"/>
</dbReference>
<sequence>MHFTKTILAVALAFAVSPIAAAPAGAESAIEARANTVTCKTTLSGKAKSYTVSVDTAKSEAIKIGFTHGSSKSDYPHPYGDKEKLWAKDVNEQGKCNSKKNMLEYPIYWVGSKDTAWKPDEKKNKQNSTPIRVVYSNLNGVVHYCGVMIHEKVDAKNSGSGDFVLCK</sequence>
<keyword evidence="4" id="KW-1015">Disulfide bond</keyword>
<name>A1CDH8_ASPCL</name>
<dbReference type="GeneID" id="4705611"/>
<evidence type="ECO:0000256" key="1">
    <source>
        <dbReference type="ARBA" id="ARBA00022722"/>
    </source>
</evidence>
<dbReference type="GO" id="GO:0003723">
    <property type="term" value="F:RNA binding"/>
    <property type="evidence" value="ECO:0007669"/>
    <property type="project" value="InterPro"/>
</dbReference>
<dbReference type="VEuPathDB" id="FungiDB:ACLA_006630"/>
<protein>
    <submittedName>
        <fullName evidence="6">Mitogillin family ribonuclease Hirsutellin, putative</fullName>
    </submittedName>
</protein>
<proteinExistence type="predicted"/>
<dbReference type="OrthoDB" id="4470832at2759"/>
<evidence type="ECO:0000256" key="3">
    <source>
        <dbReference type="ARBA" id="ARBA00022801"/>
    </source>
</evidence>
<feature type="chain" id="PRO_5002632904" evidence="5">
    <location>
        <begin position="22"/>
        <end position="167"/>
    </location>
</feature>
<dbReference type="Pfam" id="PF00545">
    <property type="entry name" value="Ribonuclease"/>
    <property type="match status" value="1"/>
</dbReference>
<gene>
    <name evidence="6" type="ORF">ACLA_006630</name>
</gene>
<dbReference type="OMA" id="KSDYPHP"/>
<dbReference type="AlphaFoldDB" id="A1CDH8"/>
<dbReference type="KEGG" id="act:ACLA_006630"/>
<keyword evidence="2 5" id="KW-0732">Signal</keyword>
<dbReference type="GO" id="GO:0004521">
    <property type="term" value="F:RNA endonuclease activity"/>
    <property type="evidence" value="ECO:0007669"/>
    <property type="project" value="InterPro"/>
</dbReference>
<evidence type="ECO:0000256" key="2">
    <source>
        <dbReference type="ARBA" id="ARBA00022729"/>
    </source>
</evidence>
<evidence type="ECO:0000313" key="6">
    <source>
        <dbReference type="EMBL" id="EAW11905.1"/>
    </source>
</evidence>
<organism evidence="6 7">
    <name type="scientific">Aspergillus clavatus (strain ATCC 1007 / CBS 513.65 / DSM 816 / NCTC 3887 / NRRL 1 / QM 1276 / 107)</name>
    <dbReference type="NCBI Taxonomy" id="344612"/>
    <lineage>
        <taxon>Eukaryota</taxon>
        <taxon>Fungi</taxon>
        <taxon>Dikarya</taxon>
        <taxon>Ascomycota</taxon>
        <taxon>Pezizomycotina</taxon>
        <taxon>Eurotiomycetes</taxon>
        <taxon>Eurotiomycetidae</taxon>
        <taxon>Eurotiales</taxon>
        <taxon>Aspergillaceae</taxon>
        <taxon>Aspergillus</taxon>
        <taxon>Aspergillus subgen. Fumigati</taxon>
    </lineage>
</organism>